<evidence type="ECO:0008006" key="3">
    <source>
        <dbReference type="Google" id="ProtNLM"/>
    </source>
</evidence>
<evidence type="ECO:0000313" key="2">
    <source>
        <dbReference type="Proteomes" id="UP001182991"/>
    </source>
</evidence>
<comment type="caution">
    <text evidence="1">The sequence shown here is derived from an EMBL/GenBank/DDBJ whole genome shotgun (WGS) entry which is preliminary data.</text>
</comment>
<dbReference type="RefSeq" id="WP_311399992.1">
    <property type="nucleotide sequence ID" value="NZ_JAVRBG010000001.1"/>
</dbReference>
<dbReference type="Gene3D" id="3.40.50.2000">
    <property type="entry name" value="Glycogen Phosphorylase B"/>
    <property type="match status" value="1"/>
</dbReference>
<reference evidence="2" key="1">
    <citation type="submission" date="2023-07" db="EMBL/GenBank/DDBJ databases">
        <title>Isolating and identifying novel microbial strains from the Mariana Trench.</title>
        <authorList>
            <person name="Fu H."/>
        </authorList>
    </citation>
    <scope>NUCLEOTIDE SEQUENCE [LARGE SCALE GENOMIC DNA]</scope>
    <source>
        <strain evidence="2">T-y2</strain>
    </source>
</reference>
<sequence length="339" mass="38972">MIAYYAHSIGSGHSNCGQEFCKVFKNRALVITTSNFKFDEDIKVITIEGENVTHSEYLKTTHNLPKYAHFLPKDHLKILFRNFKILESCISEHINFAVIDVSVETALQFRIAGIPYAYHKMLGNRDDVPHQIAFEASEFLFALYPVQMETETRKSLLKKIYHIGFISRFPFKKQNLDININLNSELKILIILSSETKLSSTDLHTLCNQMKNSQFSIISNLNVVNIKNATLLDYTRNLKPIILNHDIVIASCGLNMTSELLALKNKFIAIAENRYYDEHLETLKGLKKNNLAVELDVSNLKKTITEYLELPEVKNLKSYFGTMDSFKKIKILQPYLLSR</sequence>
<evidence type="ECO:0000313" key="1">
    <source>
        <dbReference type="EMBL" id="MDT0293014.1"/>
    </source>
</evidence>
<name>A0ABU2KE91_9FLAO</name>
<keyword evidence="2" id="KW-1185">Reference proteome</keyword>
<proteinExistence type="predicted"/>
<gene>
    <name evidence="1" type="ORF">RLT85_00015</name>
</gene>
<accession>A0ABU2KE91</accession>
<dbReference type="EMBL" id="JAVRBG010000001">
    <property type="protein sequence ID" value="MDT0293014.1"/>
    <property type="molecule type" value="Genomic_DNA"/>
</dbReference>
<organism evidence="1 2">
    <name type="scientific">Mesonia ostreae</name>
    <dbReference type="NCBI Taxonomy" id="861110"/>
    <lineage>
        <taxon>Bacteria</taxon>
        <taxon>Pseudomonadati</taxon>
        <taxon>Bacteroidota</taxon>
        <taxon>Flavobacteriia</taxon>
        <taxon>Flavobacteriales</taxon>
        <taxon>Flavobacteriaceae</taxon>
        <taxon>Mesonia</taxon>
    </lineage>
</organism>
<protein>
    <recommendedName>
        <fullName evidence="3">Glycosyl transferase family 28 C-terminal domain-containing protein</fullName>
    </recommendedName>
</protein>
<dbReference type="Proteomes" id="UP001182991">
    <property type="component" value="Unassembled WGS sequence"/>
</dbReference>